<name>A0A5D2SXF0_GOSMU</name>
<keyword evidence="2" id="KW-1185">Reference proteome</keyword>
<gene>
    <name evidence="1" type="ORF">E1A91_D11G295800v1</name>
</gene>
<proteinExistence type="predicted"/>
<dbReference type="Proteomes" id="UP000323597">
    <property type="component" value="Chromosome D11"/>
</dbReference>
<evidence type="ECO:0000313" key="1">
    <source>
        <dbReference type="EMBL" id="TYI57641.1"/>
    </source>
</evidence>
<dbReference type="AlphaFoldDB" id="A0A5D2SXF0"/>
<organism evidence="1 2">
    <name type="scientific">Gossypium mustelinum</name>
    <name type="common">Cotton</name>
    <name type="synonym">Gossypium caicoense</name>
    <dbReference type="NCBI Taxonomy" id="34275"/>
    <lineage>
        <taxon>Eukaryota</taxon>
        <taxon>Viridiplantae</taxon>
        <taxon>Streptophyta</taxon>
        <taxon>Embryophyta</taxon>
        <taxon>Tracheophyta</taxon>
        <taxon>Spermatophyta</taxon>
        <taxon>Magnoliopsida</taxon>
        <taxon>eudicotyledons</taxon>
        <taxon>Gunneridae</taxon>
        <taxon>Pentapetalae</taxon>
        <taxon>rosids</taxon>
        <taxon>malvids</taxon>
        <taxon>Malvales</taxon>
        <taxon>Malvaceae</taxon>
        <taxon>Malvoideae</taxon>
        <taxon>Gossypium</taxon>
    </lineage>
</organism>
<reference evidence="1 2" key="1">
    <citation type="submission" date="2019-07" db="EMBL/GenBank/DDBJ databases">
        <title>WGS assembly of Gossypium mustelinum.</title>
        <authorList>
            <person name="Chen Z.J."/>
            <person name="Sreedasyam A."/>
            <person name="Ando A."/>
            <person name="Song Q."/>
            <person name="De L."/>
            <person name="Hulse-Kemp A."/>
            <person name="Ding M."/>
            <person name="Ye W."/>
            <person name="Kirkbride R."/>
            <person name="Jenkins J."/>
            <person name="Plott C."/>
            <person name="Lovell J."/>
            <person name="Lin Y.-M."/>
            <person name="Vaughn R."/>
            <person name="Liu B."/>
            <person name="Li W."/>
            <person name="Simpson S."/>
            <person name="Scheffler B."/>
            <person name="Saski C."/>
            <person name="Grover C."/>
            <person name="Hu G."/>
            <person name="Conover J."/>
            <person name="Carlson J."/>
            <person name="Shu S."/>
            <person name="Boston L."/>
            <person name="Williams M."/>
            <person name="Peterson D."/>
            <person name="Mcgee K."/>
            <person name="Jones D."/>
            <person name="Wendel J."/>
            <person name="Stelly D."/>
            <person name="Grimwood J."/>
            <person name="Schmutz J."/>
        </authorList>
    </citation>
    <scope>NUCLEOTIDE SEQUENCE [LARGE SCALE GENOMIC DNA]</scope>
    <source>
        <strain evidence="1">1408120.09</strain>
    </source>
</reference>
<sequence length="91" mass="10171">MIPTLKPEIPNFPHFPHFQINFQLSLTPNPFNLRHLKNRPSHPPLSLSGPITCCANIRNSSISVTVGLLRPSSSPSALIFGKFEVFIHIFP</sequence>
<evidence type="ECO:0000313" key="2">
    <source>
        <dbReference type="Proteomes" id="UP000323597"/>
    </source>
</evidence>
<dbReference type="EMBL" id="CM017659">
    <property type="protein sequence ID" value="TYI57641.1"/>
    <property type="molecule type" value="Genomic_DNA"/>
</dbReference>
<accession>A0A5D2SXF0</accession>
<protein>
    <submittedName>
        <fullName evidence="1">Uncharacterized protein</fullName>
    </submittedName>
</protein>